<dbReference type="Proteomes" id="UP000002408">
    <property type="component" value="Chromosome"/>
</dbReference>
<accession>A7I9E6</accession>
<dbReference type="AlphaFoldDB" id="A7I9E6"/>
<evidence type="ECO:0000313" key="1">
    <source>
        <dbReference type="EMBL" id="ABS56357.1"/>
    </source>
</evidence>
<dbReference type="Gene3D" id="2.160.10.10">
    <property type="entry name" value="Hexapeptide repeat proteins"/>
    <property type="match status" value="1"/>
</dbReference>
<name>A7I9E6_METB6</name>
<dbReference type="InterPro" id="IPR011004">
    <property type="entry name" value="Trimer_LpxA-like_sf"/>
</dbReference>
<dbReference type="eggNOG" id="arCOG04381">
    <property type="taxonomic scope" value="Archaea"/>
</dbReference>
<protein>
    <recommendedName>
        <fullName evidence="3">Integral membrane protein CcmA involved in cell shape determination-like protein</fullName>
    </recommendedName>
</protein>
<dbReference type="STRING" id="456442.Mboo_1842"/>
<dbReference type="HOGENOM" id="CLU_151088_0_0_2"/>
<gene>
    <name evidence="1" type="ordered locus">Mboo_1842</name>
</gene>
<dbReference type="EMBL" id="CP000780">
    <property type="protein sequence ID" value="ABS56357.1"/>
    <property type="molecule type" value="Genomic_DNA"/>
</dbReference>
<organism evidence="1 2">
    <name type="scientific">Methanoregula boonei (strain DSM 21154 / JCM 14090 / 6A8)</name>
    <dbReference type="NCBI Taxonomy" id="456442"/>
    <lineage>
        <taxon>Archaea</taxon>
        <taxon>Methanobacteriati</taxon>
        <taxon>Methanobacteriota</taxon>
        <taxon>Stenosarchaea group</taxon>
        <taxon>Methanomicrobia</taxon>
        <taxon>Methanomicrobiales</taxon>
        <taxon>Methanoregulaceae</taxon>
        <taxon>Methanoregula</taxon>
    </lineage>
</organism>
<proteinExistence type="predicted"/>
<evidence type="ECO:0000313" key="2">
    <source>
        <dbReference type="Proteomes" id="UP000002408"/>
    </source>
</evidence>
<dbReference type="SUPFAM" id="SSF51161">
    <property type="entry name" value="Trimeric LpxA-like enzymes"/>
    <property type="match status" value="1"/>
</dbReference>
<reference evidence="2" key="1">
    <citation type="journal article" date="2015" name="Microbiology">
        <title>Genome of Methanoregula boonei 6A8 reveals adaptations to oligotrophic peatland environments.</title>
        <authorList>
            <person name="Braeuer S."/>
            <person name="Cadillo-Quiroz H."/>
            <person name="Kyrpides N."/>
            <person name="Woyke T."/>
            <person name="Goodwin L."/>
            <person name="Detter C."/>
            <person name="Podell S."/>
            <person name="Yavitt J.B."/>
            <person name="Zinder S.H."/>
        </authorList>
    </citation>
    <scope>NUCLEOTIDE SEQUENCE [LARGE SCALE GENOMIC DNA]</scope>
    <source>
        <strain evidence="2">DSM 21154 / JCM 14090 / 6A8</strain>
    </source>
</reference>
<dbReference type="KEGG" id="mbn:Mboo_1842"/>
<evidence type="ECO:0008006" key="3">
    <source>
        <dbReference type="Google" id="ProtNLM"/>
    </source>
</evidence>
<sequence>MARMARVIQKGSTFYAPKGAYYEGNVRIDGDFIVPARTHFWGRLVVTGRLELGKKSSVALDVECGSAIIGSHARIKGPLVSAGDVSLLDHCVVYTVTAGGKVMLRPDVHVGDVTSADTIIVHGKVKSGKLTGKSMKVLGN</sequence>
<keyword evidence="2" id="KW-1185">Reference proteome</keyword>